<name>A0A8S1WEP7_PAROT</name>
<dbReference type="Proteomes" id="UP000683925">
    <property type="component" value="Unassembled WGS sequence"/>
</dbReference>
<comment type="similarity">
    <text evidence="4">Belongs to the TMEM43 family.</text>
</comment>
<feature type="transmembrane region" description="Helical" evidence="10">
    <location>
        <begin position="431"/>
        <end position="448"/>
    </location>
</feature>
<dbReference type="GO" id="GO:0005637">
    <property type="term" value="C:nuclear inner membrane"/>
    <property type="evidence" value="ECO:0007669"/>
    <property type="project" value="TreeGrafter"/>
</dbReference>
<evidence type="ECO:0000256" key="8">
    <source>
        <dbReference type="ARBA" id="ARBA00023136"/>
    </source>
</evidence>
<organism evidence="12 13">
    <name type="scientific">Paramecium octaurelia</name>
    <dbReference type="NCBI Taxonomy" id="43137"/>
    <lineage>
        <taxon>Eukaryota</taxon>
        <taxon>Sar</taxon>
        <taxon>Alveolata</taxon>
        <taxon>Ciliophora</taxon>
        <taxon>Intramacronucleata</taxon>
        <taxon>Oligohymenophorea</taxon>
        <taxon>Peniculida</taxon>
        <taxon>Parameciidae</taxon>
        <taxon>Paramecium</taxon>
    </lineage>
</organism>
<proteinExistence type="inferred from homology"/>
<protein>
    <submittedName>
        <fullName evidence="12">Uncharacterized protein</fullName>
    </submittedName>
</protein>
<dbReference type="OrthoDB" id="410725at2759"/>
<dbReference type="OMA" id="PCLWFNE"/>
<evidence type="ECO:0000313" key="12">
    <source>
        <dbReference type="EMBL" id="CAD8188734.1"/>
    </source>
</evidence>
<dbReference type="GO" id="GO:0006629">
    <property type="term" value="P:lipid metabolic process"/>
    <property type="evidence" value="ECO:0007669"/>
    <property type="project" value="TreeGrafter"/>
</dbReference>
<evidence type="ECO:0000256" key="4">
    <source>
        <dbReference type="ARBA" id="ARBA00006627"/>
    </source>
</evidence>
<dbReference type="AlphaFoldDB" id="A0A8S1WEP7"/>
<evidence type="ECO:0000256" key="6">
    <source>
        <dbReference type="ARBA" id="ARBA00022824"/>
    </source>
</evidence>
<evidence type="ECO:0000256" key="10">
    <source>
        <dbReference type="SAM" id="Phobius"/>
    </source>
</evidence>
<keyword evidence="9" id="KW-0539">Nucleus</keyword>
<evidence type="ECO:0000256" key="3">
    <source>
        <dbReference type="ARBA" id="ARBA00004586"/>
    </source>
</evidence>
<dbReference type="EMBL" id="CAJJDP010000092">
    <property type="protein sequence ID" value="CAD8188734.1"/>
    <property type="molecule type" value="Genomic_DNA"/>
</dbReference>
<keyword evidence="7 10" id="KW-1133">Transmembrane helix</keyword>
<feature type="transmembrane region" description="Helical" evidence="10">
    <location>
        <begin position="34"/>
        <end position="57"/>
    </location>
</feature>
<feature type="signal peptide" evidence="11">
    <location>
        <begin position="1"/>
        <end position="15"/>
    </location>
</feature>
<evidence type="ECO:0000256" key="7">
    <source>
        <dbReference type="ARBA" id="ARBA00022989"/>
    </source>
</evidence>
<evidence type="ECO:0000256" key="5">
    <source>
        <dbReference type="ARBA" id="ARBA00022692"/>
    </source>
</evidence>
<sequence length="451" mass="51875">MKLLLLTILAKLIECRNYSLNSNDDDDSDSDSVIGPIFAICFGFGMIVAAFPCLWFNERRMAISETRLLAARRTCKSVNPAEVDPRMEDQLIHVKGKLSTNDVIVDPQFKLEVGNCVKLRRKVETYQWVQKSREEGSKKNKRTVYYYESEWSSKIEGSYPNHENRREDLTVQEQELTAENVYIGAYKLTDYLKSKAVDYVSIDSISQQQCEAAKVAYQSRTQQYIFYDGKYIQFRKSENSQTIGDQRVLFEKVACSYAAIVARQHKDSFKPYLFKDSYSDDVNQDYAKNPDMLKSFNKFHELSEEEQPLNQIDPSSEVSSNIFKSFEAPLNYVNWYFNRSFNLDQCFQAQLSKLVGIVWLCRVGGFFMFLFGFVLLFTPITTLLYYIPLLGGFLSKLTGIVLALLSGMLSMPLTLGTIGIAWLYYRPIKGLIYSSMAIISGVACYRYIMSY</sequence>
<comment type="subcellular location">
    <subcellularLocation>
        <location evidence="1">Endomembrane system</location>
        <topology evidence="1">Multi-pass membrane protein</topology>
    </subcellularLocation>
    <subcellularLocation>
        <location evidence="3">Endoplasmic reticulum membrane</location>
    </subcellularLocation>
    <subcellularLocation>
        <location evidence="2">Nucleus envelope</location>
    </subcellularLocation>
</comment>
<keyword evidence="13" id="KW-1185">Reference proteome</keyword>
<dbReference type="Pfam" id="PF07787">
    <property type="entry name" value="TMEM43"/>
    <property type="match status" value="1"/>
</dbReference>
<reference evidence="12" key="1">
    <citation type="submission" date="2021-01" db="EMBL/GenBank/DDBJ databases">
        <authorList>
            <consortium name="Genoscope - CEA"/>
            <person name="William W."/>
        </authorList>
    </citation>
    <scope>NUCLEOTIDE SEQUENCE</scope>
</reference>
<accession>A0A8S1WEP7</accession>
<keyword evidence="5 10" id="KW-0812">Transmembrane</keyword>
<evidence type="ECO:0000256" key="2">
    <source>
        <dbReference type="ARBA" id="ARBA00004259"/>
    </source>
</evidence>
<evidence type="ECO:0000313" key="13">
    <source>
        <dbReference type="Proteomes" id="UP000683925"/>
    </source>
</evidence>
<dbReference type="GO" id="GO:0071763">
    <property type="term" value="P:nuclear membrane organization"/>
    <property type="evidence" value="ECO:0007669"/>
    <property type="project" value="TreeGrafter"/>
</dbReference>
<dbReference type="PANTHER" id="PTHR13416">
    <property type="match status" value="1"/>
</dbReference>
<dbReference type="InterPro" id="IPR012430">
    <property type="entry name" value="TMEM43_fam"/>
</dbReference>
<gene>
    <name evidence="12" type="ORF">POCTA_138.1.T0930123</name>
</gene>
<dbReference type="PANTHER" id="PTHR13416:SF2">
    <property type="entry name" value="TRANSMEMBRANE PROTEIN 43"/>
    <property type="match status" value="1"/>
</dbReference>
<keyword evidence="6" id="KW-0256">Endoplasmic reticulum</keyword>
<feature type="chain" id="PRO_5035713440" evidence="11">
    <location>
        <begin position="16"/>
        <end position="451"/>
    </location>
</feature>
<keyword evidence="8 10" id="KW-0472">Membrane</keyword>
<keyword evidence="11" id="KW-0732">Signal</keyword>
<evidence type="ECO:0000256" key="1">
    <source>
        <dbReference type="ARBA" id="ARBA00004127"/>
    </source>
</evidence>
<feature type="transmembrane region" description="Helical" evidence="10">
    <location>
        <begin position="363"/>
        <end position="387"/>
    </location>
</feature>
<dbReference type="GO" id="GO:0005789">
    <property type="term" value="C:endoplasmic reticulum membrane"/>
    <property type="evidence" value="ECO:0007669"/>
    <property type="project" value="UniProtKB-SubCell"/>
</dbReference>
<comment type="caution">
    <text evidence="12">The sequence shown here is derived from an EMBL/GenBank/DDBJ whole genome shotgun (WGS) entry which is preliminary data.</text>
</comment>
<evidence type="ECO:0000256" key="11">
    <source>
        <dbReference type="SAM" id="SignalP"/>
    </source>
</evidence>
<feature type="transmembrane region" description="Helical" evidence="10">
    <location>
        <begin position="399"/>
        <end position="424"/>
    </location>
</feature>
<evidence type="ECO:0000256" key="9">
    <source>
        <dbReference type="ARBA" id="ARBA00023242"/>
    </source>
</evidence>